<dbReference type="AlphaFoldDB" id="A0A5J5BQ76"/>
<dbReference type="PANTHER" id="PTHR12112">
    <property type="entry name" value="BNIP - RELATED"/>
    <property type="match status" value="1"/>
</dbReference>
<reference evidence="1 2" key="1">
    <citation type="submission" date="2019-09" db="EMBL/GenBank/DDBJ databases">
        <title>A chromosome-level genome assembly of the Chinese tupelo Nyssa sinensis.</title>
        <authorList>
            <person name="Yang X."/>
            <person name="Kang M."/>
            <person name="Yang Y."/>
            <person name="Xiong H."/>
            <person name="Wang M."/>
            <person name="Zhang Z."/>
            <person name="Wang Z."/>
            <person name="Wu H."/>
            <person name="Ma T."/>
            <person name="Liu J."/>
            <person name="Xi Z."/>
        </authorList>
    </citation>
    <scope>NUCLEOTIDE SEQUENCE [LARGE SCALE GENOMIC DNA]</scope>
    <source>
        <strain evidence="1">J267</strain>
        <tissue evidence="1">Leaf</tissue>
    </source>
</reference>
<dbReference type="GO" id="GO:0005737">
    <property type="term" value="C:cytoplasm"/>
    <property type="evidence" value="ECO:0007669"/>
    <property type="project" value="TreeGrafter"/>
</dbReference>
<dbReference type="InterPro" id="IPR038222">
    <property type="entry name" value="DHHA2_dom_sf"/>
</dbReference>
<keyword evidence="2" id="KW-1185">Reference proteome</keyword>
<protein>
    <submittedName>
        <fullName evidence="1">Uncharacterized protein</fullName>
    </submittedName>
</protein>
<evidence type="ECO:0000313" key="1">
    <source>
        <dbReference type="EMBL" id="KAA8544804.1"/>
    </source>
</evidence>
<accession>A0A5J5BQ76</accession>
<dbReference type="Proteomes" id="UP000325577">
    <property type="component" value="Linkage Group LG10"/>
</dbReference>
<dbReference type="PANTHER" id="PTHR12112:SF52">
    <property type="entry name" value="DHHA2 DOMAIN-CONTAINING PROTEIN"/>
    <property type="match status" value="1"/>
</dbReference>
<dbReference type="GO" id="GO:0004309">
    <property type="term" value="F:exopolyphosphatase activity"/>
    <property type="evidence" value="ECO:0007669"/>
    <property type="project" value="TreeGrafter"/>
</dbReference>
<proteinExistence type="predicted"/>
<organism evidence="1 2">
    <name type="scientific">Nyssa sinensis</name>
    <dbReference type="NCBI Taxonomy" id="561372"/>
    <lineage>
        <taxon>Eukaryota</taxon>
        <taxon>Viridiplantae</taxon>
        <taxon>Streptophyta</taxon>
        <taxon>Embryophyta</taxon>
        <taxon>Tracheophyta</taxon>
        <taxon>Spermatophyta</taxon>
        <taxon>Magnoliopsida</taxon>
        <taxon>eudicotyledons</taxon>
        <taxon>Gunneridae</taxon>
        <taxon>Pentapetalae</taxon>
        <taxon>asterids</taxon>
        <taxon>Cornales</taxon>
        <taxon>Nyssaceae</taxon>
        <taxon>Nyssa</taxon>
    </lineage>
</organism>
<evidence type="ECO:0000313" key="2">
    <source>
        <dbReference type="Proteomes" id="UP000325577"/>
    </source>
</evidence>
<gene>
    <name evidence="1" type="ORF">F0562_019605</name>
</gene>
<sequence>MHSIDLQIVEPGKPDNTGSRLMVSHVGMSSIGISIGRLLAHENTSTQEIVHFQQFEKLRLFMVVSGYYDTEKNFKREILVSAESIELMKNLLHFFNSNASQLPLKVLHQPGLGDEMRAFEIGKFTSRKTIERLLEEFGGMSKR</sequence>
<dbReference type="EMBL" id="CM018033">
    <property type="protein sequence ID" value="KAA8544804.1"/>
    <property type="molecule type" value="Genomic_DNA"/>
</dbReference>
<name>A0A5J5BQ76_9ASTE</name>
<dbReference type="OrthoDB" id="374045at2759"/>
<dbReference type="Gene3D" id="3.10.310.20">
    <property type="entry name" value="DHHA2 domain"/>
    <property type="match status" value="1"/>
</dbReference>